<accession>A0ABC9CXW1</accession>
<dbReference type="GO" id="GO:0015095">
    <property type="term" value="F:magnesium ion transmembrane transporter activity"/>
    <property type="evidence" value="ECO:0007669"/>
    <property type="project" value="UniProtKB-ARBA"/>
</dbReference>
<comment type="similarity">
    <text evidence="2 10">Belongs to the CorA metal ion transporter (MIT) (TC 1.A.35.5) family.</text>
</comment>
<dbReference type="FunFam" id="2.40.128.330:FF:000007">
    <property type="entry name" value="Putative magnesium transporter MRS2-D"/>
    <property type="match status" value="1"/>
</dbReference>
<evidence type="ECO:0000256" key="5">
    <source>
        <dbReference type="ARBA" id="ARBA00022842"/>
    </source>
</evidence>
<keyword evidence="5 10" id="KW-0460">Magnesium</keyword>
<evidence type="ECO:0000256" key="8">
    <source>
        <dbReference type="ARBA" id="ARBA00023136"/>
    </source>
</evidence>
<proteinExistence type="inferred from homology"/>
<dbReference type="CDD" id="cd12823">
    <property type="entry name" value="Mrs2_Mfm1p-like"/>
    <property type="match status" value="1"/>
</dbReference>
<feature type="region of interest" description="Disordered" evidence="11">
    <location>
        <begin position="227"/>
        <end position="269"/>
    </location>
</feature>
<dbReference type="EMBL" id="OZ075140">
    <property type="protein sequence ID" value="CAL5027471.1"/>
    <property type="molecule type" value="Genomic_DNA"/>
</dbReference>
<organism evidence="12 13">
    <name type="scientific">Urochloa decumbens</name>
    <dbReference type="NCBI Taxonomy" id="240449"/>
    <lineage>
        <taxon>Eukaryota</taxon>
        <taxon>Viridiplantae</taxon>
        <taxon>Streptophyta</taxon>
        <taxon>Embryophyta</taxon>
        <taxon>Tracheophyta</taxon>
        <taxon>Spermatophyta</taxon>
        <taxon>Magnoliopsida</taxon>
        <taxon>Liliopsida</taxon>
        <taxon>Poales</taxon>
        <taxon>Poaceae</taxon>
        <taxon>PACMAD clade</taxon>
        <taxon>Panicoideae</taxon>
        <taxon>Panicodae</taxon>
        <taxon>Paniceae</taxon>
        <taxon>Melinidinae</taxon>
        <taxon>Urochloa</taxon>
    </lineage>
</organism>
<protein>
    <recommendedName>
        <fullName evidence="10">Magnesium transporter</fullName>
    </recommendedName>
</protein>
<comment type="function">
    <text evidence="9">Putative magnesium transporter.</text>
</comment>
<feature type="compositionally biased region" description="Acidic residues" evidence="11">
    <location>
        <begin position="237"/>
        <end position="258"/>
    </location>
</feature>
<evidence type="ECO:0000313" key="13">
    <source>
        <dbReference type="Proteomes" id="UP001497457"/>
    </source>
</evidence>
<comment type="function">
    <text evidence="10">Magnesium transporter that may mediate the influx of magnesium.</text>
</comment>
<dbReference type="PANTHER" id="PTHR13890">
    <property type="entry name" value="RNA SPLICING PROTEIN MRS2, MITOCHONDRIAL"/>
    <property type="match status" value="1"/>
</dbReference>
<feature type="transmembrane region" description="Helical" evidence="10">
    <location>
        <begin position="365"/>
        <end position="388"/>
    </location>
</feature>
<dbReference type="Proteomes" id="UP001497457">
    <property type="component" value="Chromosome 30rd"/>
</dbReference>
<feature type="transmembrane region" description="Helical" evidence="10">
    <location>
        <begin position="330"/>
        <end position="353"/>
    </location>
</feature>
<evidence type="ECO:0000256" key="7">
    <source>
        <dbReference type="ARBA" id="ARBA00023065"/>
    </source>
</evidence>
<comment type="subcellular location">
    <subcellularLocation>
        <location evidence="1 10">Membrane</location>
        <topology evidence="1 10">Multi-pass membrane protein</topology>
    </subcellularLocation>
</comment>
<gene>
    <name evidence="12" type="ORF">URODEC1_LOCUS79387</name>
</gene>
<keyword evidence="3 10" id="KW-0813">Transport</keyword>
<dbReference type="PANTHER" id="PTHR13890:SF7">
    <property type="entry name" value="MAGNESIUM TRANSPORTER MRS2-D-RELATED"/>
    <property type="match status" value="1"/>
</dbReference>
<dbReference type="Gene3D" id="1.20.58.340">
    <property type="entry name" value="Magnesium transport protein CorA, transmembrane region"/>
    <property type="match status" value="1"/>
</dbReference>
<evidence type="ECO:0000256" key="9">
    <source>
        <dbReference type="ARBA" id="ARBA00058882"/>
    </source>
</evidence>
<keyword evidence="6 10" id="KW-1133">Transmembrane helix</keyword>
<dbReference type="Pfam" id="PF22099">
    <property type="entry name" value="MRS2-like"/>
    <property type="match status" value="2"/>
</dbReference>
<dbReference type="GO" id="GO:0016020">
    <property type="term" value="C:membrane"/>
    <property type="evidence" value="ECO:0007669"/>
    <property type="project" value="UniProtKB-SubCell"/>
</dbReference>
<dbReference type="AlphaFoldDB" id="A0ABC9CXW1"/>
<keyword evidence="8 10" id="KW-0472">Membrane</keyword>
<dbReference type="Gene3D" id="2.40.128.330">
    <property type="match status" value="1"/>
</dbReference>
<evidence type="ECO:0000256" key="3">
    <source>
        <dbReference type="ARBA" id="ARBA00022448"/>
    </source>
</evidence>
<evidence type="ECO:0000256" key="10">
    <source>
        <dbReference type="RuleBase" id="RU366041"/>
    </source>
</evidence>
<name>A0ABC9CXW1_9POAL</name>
<keyword evidence="7 10" id="KW-0406">Ion transport</keyword>
<keyword evidence="13" id="KW-1185">Reference proteome</keyword>
<evidence type="ECO:0000256" key="6">
    <source>
        <dbReference type="ARBA" id="ARBA00022989"/>
    </source>
</evidence>
<reference evidence="12" key="1">
    <citation type="submission" date="2024-10" db="EMBL/GenBank/DDBJ databases">
        <authorList>
            <person name="Ryan C."/>
        </authorList>
    </citation>
    <scope>NUCLEOTIDE SEQUENCE [LARGE SCALE GENOMIC DNA]</scope>
</reference>
<evidence type="ECO:0000313" key="12">
    <source>
        <dbReference type="EMBL" id="CAL5027471.1"/>
    </source>
</evidence>
<keyword evidence="4 10" id="KW-0812">Transmembrane</keyword>
<sequence>MASTTATARRRHAGAGEWAAVSVAGGARRVEAAGKHQLMRRTGLPARDLRALDPALSYPSSISGRDRAVVVNLDSVRAVITAAEVLVPAPRDPDVAPLVAELRARLAAPPSPGAGGDKDGQAASGGGGKGALPFEFRALEVCLEFACKALEQETCTLEKEAYPALDELSSNVSTLNLERVRQIKMRLVAISGRVQKVRDELEHLLDDDVDMAAMHLSEKLAYQATTADGRSSRLDADNEPSEELNEERDGEVEEEGETSEGGGGYGNGASAAAGFTPKIDELEILLESYFVQTDGTLNKLNTLREYVDDTEDYINIMLDEKQNQLLQMGIMLSTGTLVVSAGIAVTGVFGMNITIPLYTAATDGAFWQVTGGIVGATAAVYVVALLCYRRSGILQ</sequence>
<evidence type="ECO:0000256" key="11">
    <source>
        <dbReference type="SAM" id="MobiDB-lite"/>
    </source>
</evidence>
<dbReference type="InterPro" id="IPR039204">
    <property type="entry name" value="MRS2-like"/>
</dbReference>
<feature type="region of interest" description="Disordered" evidence="11">
    <location>
        <begin position="107"/>
        <end position="126"/>
    </location>
</feature>
<evidence type="ECO:0000256" key="1">
    <source>
        <dbReference type="ARBA" id="ARBA00004141"/>
    </source>
</evidence>
<evidence type="ECO:0000256" key="2">
    <source>
        <dbReference type="ARBA" id="ARBA00007535"/>
    </source>
</evidence>
<evidence type="ECO:0000256" key="4">
    <source>
        <dbReference type="ARBA" id="ARBA00022692"/>
    </source>
</evidence>